<evidence type="ECO:0000256" key="2">
    <source>
        <dbReference type="ARBA" id="ARBA00022679"/>
    </source>
</evidence>
<dbReference type="EMBL" id="JACJLA010000002">
    <property type="protein sequence ID" value="MBM6911952.1"/>
    <property type="molecule type" value="Genomic_DNA"/>
</dbReference>
<keyword evidence="6" id="KW-1185">Reference proteome</keyword>
<dbReference type="RefSeq" id="WP_205087273.1">
    <property type="nucleotide sequence ID" value="NZ_JACJLA010000002.1"/>
</dbReference>
<evidence type="ECO:0000313" key="6">
    <source>
        <dbReference type="Proteomes" id="UP000707138"/>
    </source>
</evidence>
<reference evidence="5 6" key="1">
    <citation type="journal article" date="2021" name="Sci. Rep.">
        <title>The distribution of antibiotic resistance genes in chicken gut microbiota commensals.</title>
        <authorList>
            <person name="Juricova H."/>
            <person name="Matiasovicova J."/>
            <person name="Kubasova T."/>
            <person name="Cejkova D."/>
            <person name="Rychlik I."/>
        </authorList>
    </citation>
    <scope>NUCLEOTIDE SEQUENCE [LARGE SCALE GENOMIC DNA]</scope>
    <source>
        <strain evidence="5 6">An537</strain>
    </source>
</reference>
<evidence type="ECO:0000256" key="1">
    <source>
        <dbReference type="ARBA" id="ARBA00022676"/>
    </source>
</evidence>
<evidence type="ECO:0000256" key="3">
    <source>
        <dbReference type="SAM" id="Phobius"/>
    </source>
</evidence>
<sequence length="325" mass="37945">MNENKTKISVVVPVYNVEKYLERCVESLLAQTYKNFEIILVDDGSPDNCPKICDEYALKFSNVKSFHTKNRGQGAARNFGVSKAEGEFVSFVDSDDYVDPNYLEVLFRGISKSEIAVVDSMDLIYDKHSPVMISKEYSDNIYSGEEALSQILYQSFRDVAPWGMLVPRYIVEKYPFPENRLFEDYFTTYKYFLYVKKVCFIYLPLYFYTIRPDSTMFIRDDRFINDLMAAADEVIQGCSGHLLLEKAAKSKRFSNYCRLILQPSDLETKYPNQYKHIIDTLKKERLSILLDRNVRKKNRIAAFSLYFGIWGLKFLFKVISLVKRV</sequence>
<dbReference type="Gene3D" id="3.90.550.10">
    <property type="entry name" value="Spore Coat Polysaccharide Biosynthesis Protein SpsA, Chain A"/>
    <property type="match status" value="1"/>
</dbReference>
<name>A0ABS2GF99_9FIRM</name>
<proteinExistence type="predicted"/>
<accession>A0ABS2GF99</accession>
<keyword evidence="3" id="KW-0472">Membrane</keyword>
<dbReference type="PANTHER" id="PTHR22916">
    <property type="entry name" value="GLYCOSYLTRANSFERASE"/>
    <property type="match status" value="1"/>
</dbReference>
<dbReference type="SUPFAM" id="SSF53448">
    <property type="entry name" value="Nucleotide-diphospho-sugar transferases"/>
    <property type="match status" value="1"/>
</dbReference>
<keyword evidence="3" id="KW-0812">Transmembrane</keyword>
<dbReference type="Proteomes" id="UP000707138">
    <property type="component" value="Unassembled WGS sequence"/>
</dbReference>
<gene>
    <name evidence="5" type="ORF">H6A01_01240</name>
</gene>
<evidence type="ECO:0000313" key="5">
    <source>
        <dbReference type="EMBL" id="MBM6911952.1"/>
    </source>
</evidence>
<dbReference type="Pfam" id="PF00535">
    <property type="entry name" value="Glycos_transf_2"/>
    <property type="match status" value="1"/>
</dbReference>
<evidence type="ECO:0000259" key="4">
    <source>
        <dbReference type="Pfam" id="PF00535"/>
    </source>
</evidence>
<comment type="caution">
    <text evidence="5">The sequence shown here is derived from an EMBL/GenBank/DDBJ whole genome shotgun (WGS) entry which is preliminary data.</text>
</comment>
<organism evidence="5 6">
    <name type="scientific">Veillonella magna</name>
    <dbReference type="NCBI Taxonomy" id="464322"/>
    <lineage>
        <taxon>Bacteria</taxon>
        <taxon>Bacillati</taxon>
        <taxon>Bacillota</taxon>
        <taxon>Negativicutes</taxon>
        <taxon>Veillonellales</taxon>
        <taxon>Veillonellaceae</taxon>
        <taxon>Veillonella</taxon>
    </lineage>
</organism>
<dbReference type="InterPro" id="IPR029044">
    <property type="entry name" value="Nucleotide-diphossugar_trans"/>
</dbReference>
<feature type="domain" description="Glycosyltransferase 2-like" evidence="4">
    <location>
        <begin position="9"/>
        <end position="173"/>
    </location>
</feature>
<keyword evidence="2" id="KW-0808">Transferase</keyword>
<dbReference type="CDD" id="cd00761">
    <property type="entry name" value="Glyco_tranf_GTA_type"/>
    <property type="match status" value="1"/>
</dbReference>
<keyword evidence="1" id="KW-0328">Glycosyltransferase</keyword>
<dbReference type="PANTHER" id="PTHR22916:SF51">
    <property type="entry name" value="GLYCOSYLTRANSFERASE EPSH-RELATED"/>
    <property type="match status" value="1"/>
</dbReference>
<protein>
    <submittedName>
        <fullName evidence="5">Glycosyltransferase family 2 protein</fullName>
    </submittedName>
</protein>
<keyword evidence="3" id="KW-1133">Transmembrane helix</keyword>
<dbReference type="InterPro" id="IPR001173">
    <property type="entry name" value="Glyco_trans_2-like"/>
</dbReference>
<feature type="transmembrane region" description="Helical" evidence="3">
    <location>
        <begin position="300"/>
        <end position="322"/>
    </location>
</feature>